<dbReference type="Proteomes" id="UP000475862">
    <property type="component" value="Unassembled WGS sequence"/>
</dbReference>
<comment type="caution">
    <text evidence="2">The sequence shown here is derived from an EMBL/GenBank/DDBJ whole genome shotgun (WGS) entry which is preliminary data.</text>
</comment>
<dbReference type="PANTHER" id="PTHR47160">
    <property type="entry name" value="PUTATIVE-RELATED"/>
    <property type="match status" value="1"/>
</dbReference>
<dbReference type="PANTHER" id="PTHR47160:SF10">
    <property type="entry name" value="MULE TRANSPOSASE DOMAIN-CONTAINING PROTEIN"/>
    <property type="match status" value="1"/>
</dbReference>
<dbReference type="AlphaFoldDB" id="A0A6G0TB42"/>
<accession>A0A6G0TB42</accession>
<keyword evidence="3" id="KW-1185">Reference proteome</keyword>
<feature type="domain" description="MULE transposase" evidence="1">
    <location>
        <begin position="207"/>
        <end position="304"/>
    </location>
</feature>
<evidence type="ECO:0000313" key="2">
    <source>
        <dbReference type="EMBL" id="KAE9529659.1"/>
    </source>
</evidence>
<feature type="non-terminal residue" evidence="2">
    <location>
        <position position="401"/>
    </location>
</feature>
<sequence length="401" mass="46412">MVVTKHRTFGTNMKKNEITPNSSVAVKNNVFFTRNLSTIIPATSENTIDIIDIKVIVTPYVVIEYPNCFAIVGKNPYIGPIPEFTKKGHKWRCAHKSCNSKLYIDEGKSTILSEEIKHEHPTPNNLERQIISNQVKRKAMDDLTENPRRKNIPTLPTNLRETQEALINIPTLTNKDEEFLLINDSENKITAFSTMTNLKFLCCQEKIFMDGTFSYCPKYFYQLFTIHTVENGNYIPLVFLLLPNKETKIYEQAFNSLIEVCTSKLSIHFQPKICIVDFEQSIHKAVLTVWPNIILRGCRFHLSQSWWRKIQNLGLSIEYKNHSSEIGKWLKWIFDLLELLEPKNVGTCFAVDFMGIKPMDERIDKFCDYLVDTYIDENAIFPPYLWSSCNISGERTTNALE</sequence>
<dbReference type="InterPro" id="IPR018289">
    <property type="entry name" value="MULE_transposase_dom"/>
</dbReference>
<protein>
    <recommendedName>
        <fullName evidence="1">MULE transposase domain-containing protein</fullName>
    </recommendedName>
</protein>
<gene>
    <name evidence="2" type="ORF">AGLY_011755</name>
</gene>
<evidence type="ECO:0000259" key="1">
    <source>
        <dbReference type="Pfam" id="PF10551"/>
    </source>
</evidence>
<dbReference type="EMBL" id="VYZN01000044">
    <property type="protein sequence ID" value="KAE9529659.1"/>
    <property type="molecule type" value="Genomic_DNA"/>
</dbReference>
<dbReference type="Pfam" id="PF10551">
    <property type="entry name" value="MULE"/>
    <property type="match status" value="1"/>
</dbReference>
<reference evidence="2 3" key="1">
    <citation type="submission" date="2019-08" db="EMBL/GenBank/DDBJ databases">
        <title>The genome of the soybean aphid Biotype 1, its phylome, world population structure and adaptation to the North American continent.</title>
        <authorList>
            <person name="Giordano R."/>
            <person name="Donthu R.K."/>
            <person name="Hernandez A.G."/>
            <person name="Wright C.L."/>
            <person name="Zimin A.V."/>
        </authorList>
    </citation>
    <scope>NUCLEOTIDE SEQUENCE [LARGE SCALE GENOMIC DNA]</scope>
    <source>
        <tissue evidence="2">Whole aphids</tissue>
    </source>
</reference>
<name>A0A6G0TB42_APHGL</name>
<organism evidence="2 3">
    <name type="scientific">Aphis glycines</name>
    <name type="common">Soybean aphid</name>
    <dbReference type="NCBI Taxonomy" id="307491"/>
    <lineage>
        <taxon>Eukaryota</taxon>
        <taxon>Metazoa</taxon>
        <taxon>Ecdysozoa</taxon>
        <taxon>Arthropoda</taxon>
        <taxon>Hexapoda</taxon>
        <taxon>Insecta</taxon>
        <taxon>Pterygota</taxon>
        <taxon>Neoptera</taxon>
        <taxon>Paraneoptera</taxon>
        <taxon>Hemiptera</taxon>
        <taxon>Sternorrhyncha</taxon>
        <taxon>Aphidomorpha</taxon>
        <taxon>Aphidoidea</taxon>
        <taxon>Aphididae</taxon>
        <taxon>Aphidini</taxon>
        <taxon>Aphis</taxon>
        <taxon>Aphis</taxon>
    </lineage>
</organism>
<proteinExistence type="predicted"/>
<evidence type="ECO:0000313" key="3">
    <source>
        <dbReference type="Proteomes" id="UP000475862"/>
    </source>
</evidence>
<dbReference type="OrthoDB" id="6611217at2759"/>